<sequence>MPEIHSSVPRVADPLSAPLPPSPGTPVSKTKVPALNTSQRMLEQVKSSTDQTHRLKELTGSEAVGKLEHDLQGQNASVLQSRSGHLASGLAGSSLEKDLQRAETEMGHLKSGYKQGMQVVSDLEGTARLMKGEVTADTLKSGTQTLSRLEQAIGSRSGMSKTLKDVDTVLSSKKDVDQSLALMDGKISAENLRSATRVTQTAAQLSGHSAIAKGTGKVLAPLNAVCSGKASLKACEKLWDEPNLENLHEAGSQVTQFLKDLKASIELVPGGHLLTRAIDKLLKSVVPGANLIALGDQFLKMVGQVKLAIDKPTALNISNAVLEVVKTTASAGQLAGGVVGYASAAVYTGAEFVQTLVNTDWNTIGTKVSDSVSSMVSSASSYLGSATRWLGFA</sequence>
<dbReference type="Proteomes" id="UP000231019">
    <property type="component" value="Unassembled WGS sequence"/>
</dbReference>
<protein>
    <submittedName>
        <fullName evidence="2">Uncharacterized protein</fullName>
    </submittedName>
</protein>
<proteinExistence type="predicted"/>
<gene>
    <name evidence="2" type="ORF">COW36_24645</name>
</gene>
<feature type="compositionally biased region" description="Polar residues" evidence="1">
    <location>
        <begin position="35"/>
        <end position="50"/>
    </location>
</feature>
<dbReference type="AlphaFoldDB" id="A0A2M7FX70"/>
<name>A0A2M7FX70_9BACT</name>
<feature type="region of interest" description="Disordered" evidence="1">
    <location>
        <begin position="1"/>
        <end position="52"/>
    </location>
</feature>
<reference evidence="2 3" key="1">
    <citation type="submission" date="2017-09" db="EMBL/GenBank/DDBJ databases">
        <title>Depth-based differentiation of microbial function through sediment-hosted aquifers and enrichment of novel symbionts in the deep terrestrial subsurface.</title>
        <authorList>
            <person name="Probst A.J."/>
            <person name="Ladd B."/>
            <person name="Jarett J.K."/>
            <person name="Geller-Mcgrath D.E."/>
            <person name="Sieber C.M."/>
            <person name="Emerson J.B."/>
            <person name="Anantharaman K."/>
            <person name="Thomas B.C."/>
            <person name="Malmstrom R."/>
            <person name="Stieglmeier M."/>
            <person name="Klingl A."/>
            <person name="Woyke T."/>
            <person name="Ryan C.M."/>
            <person name="Banfield J.F."/>
        </authorList>
    </citation>
    <scope>NUCLEOTIDE SEQUENCE [LARGE SCALE GENOMIC DNA]</scope>
    <source>
        <strain evidence="2">CG17_big_fil_post_rev_8_21_14_2_50_48_46</strain>
    </source>
</reference>
<accession>A0A2M7FX70</accession>
<dbReference type="EMBL" id="PFFQ01000066">
    <property type="protein sequence ID" value="PIW13858.1"/>
    <property type="molecule type" value="Genomic_DNA"/>
</dbReference>
<evidence type="ECO:0000313" key="2">
    <source>
        <dbReference type="EMBL" id="PIW13858.1"/>
    </source>
</evidence>
<comment type="caution">
    <text evidence="2">The sequence shown here is derived from an EMBL/GenBank/DDBJ whole genome shotgun (WGS) entry which is preliminary data.</text>
</comment>
<evidence type="ECO:0000256" key="1">
    <source>
        <dbReference type="SAM" id="MobiDB-lite"/>
    </source>
</evidence>
<evidence type="ECO:0000313" key="3">
    <source>
        <dbReference type="Proteomes" id="UP000231019"/>
    </source>
</evidence>
<organism evidence="2 3">
    <name type="scientific">bacterium (Candidatus Blackallbacteria) CG17_big_fil_post_rev_8_21_14_2_50_48_46</name>
    <dbReference type="NCBI Taxonomy" id="2014261"/>
    <lineage>
        <taxon>Bacteria</taxon>
        <taxon>Candidatus Blackallbacteria</taxon>
    </lineage>
</organism>